<dbReference type="Proteomes" id="UP000222564">
    <property type="component" value="Unassembled WGS sequence"/>
</dbReference>
<gene>
    <name evidence="1" type="ORF">P378_20855</name>
</gene>
<dbReference type="EMBL" id="AWQQ01000160">
    <property type="protein sequence ID" value="PHJ36683.1"/>
    <property type="molecule type" value="Genomic_DNA"/>
</dbReference>
<keyword evidence="2" id="KW-1185">Reference proteome</keyword>
<organism evidence="1 2">
    <name type="scientific">Desulforamulus profundi</name>
    <dbReference type="NCBI Taxonomy" id="1383067"/>
    <lineage>
        <taxon>Bacteria</taxon>
        <taxon>Bacillati</taxon>
        <taxon>Bacillota</taxon>
        <taxon>Clostridia</taxon>
        <taxon>Eubacteriales</taxon>
        <taxon>Peptococcaceae</taxon>
        <taxon>Desulforamulus</taxon>
    </lineage>
</organism>
<accession>A0A2C6MBN5</accession>
<name>A0A2C6MBN5_9FIRM</name>
<dbReference type="AlphaFoldDB" id="A0A2C6MBN5"/>
<protein>
    <submittedName>
        <fullName evidence="1">Uncharacterized protein</fullName>
    </submittedName>
</protein>
<comment type="caution">
    <text evidence="1">The sequence shown here is derived from an EMBL/GenBank/DDBJ whole genome shotgun (WGS) entry which is preliminary data.</text>
</comment>
<sequence length="56" mass="6686">MWHRGKEIYTPTKALRKGDHQYIPEHYLELLTRKPRAVMNAVPLKKGIMPRNLKIF</sequence>
<proteinExistence type="predicted"/>
<evidence type="ECO:0000313" key="1">
    <source>
        <dbReference type="EMBL" id="PHJ36683.1"/>
    </source>
</evidence>
<reference evidence="1 2" key="1">
    <citation type="submission" date="2013-09" db="EMBL/GenBank/DDBJ databases">
        <title>Biodegradation of hydrocarbons in the deep terrestrial subsurface : characterization of a microbial consortium composed of two Desulfotomaculum species originating from a deep geological formation.</title>
        <authorList>
            <person name="Aullo T."/>
            <person name="Berlendis S."/>
            <person name="Lascourreges J.-F."/>
            <person name="Dessort D."/>
            <person name="Saint-Laurent S."/>
            <person name="Schraauwers B."/>
            <person name="Mas J."/>
            <person name="Magot M."/>
            <person name="Ranchou-Peyruse A."/>
        </authorList>
    </citation>
    <scope>NUCLEOTIDE SEQUENCE [LARGE SCALE GENOMIC DNA]</scope>
    <source>
        <strain evidence="1 2">Bs107</strain>
    </source>
</reference>
<evidence type="ECO:0000313" key="2">
    <source>
        <dbReference type="Proteomes" id="UP000222564"/>
    </source>
</evidence>